<proteinExistence type="predicted"/>
<evidence type="ECO:0000313" key="1">
    <source>
        <dbReference type="EMBL" id="OGZ00033.1"/>
    </source>
</evidence>
<dbReference type="Proteomes" id="UP000178880">
    <property type="component" value="Unassembled WGS sequence"/>
</dbReference>
<organism evidence="1 2">
    <name type="scientific">Candidatus Liptonbacteria bacterium RIFCSPLOWO2_01_FULL_52_25</name>
    <dbReference type="NCBI Taxonomy" id="1798650"/>
    <lineage>
        <taxon>Bacteria</taxon>
        <taxon>Candidatus Liptoniibacteriota</taxon>
    </lineage>
</organism>
<dbReference type="EMBL" id="MHLA01000009">
    <property type="protein sequence ID" value="OGZ00033.1"/>
    <property type="molecule type" value="Genomic_DNA"/>
</dbReference>
<accession>A0A1G2CF66</accession>
<dbReference type="AlphaFoldDB" id="A0A1G2CF66"/>
<comment type="caution">
    <text evidence="1">The sequence shown here is derived from an EMBL/GenBank/DDBJ whole genome shotgun (WGS) entry which is preliminary data.</text>
</comment>
<evidence type="ECO:0000313" key="2">
    <source>
        <dbReference type="Proteomes" id="UP000178880"/>
    </source>
</evidence>
<reference evidence="1 2" key="1">
    <citation type="journal article" date="2016" name="Nat. Commun.">
        <title>Thousands of microbial genomes shed light on interconnected biogeochemical processes in an aquifer system.</title>
        <authorList>
            <person name="Anantharaman K."/>
            <person name="Brown C.T."/>
            <person name="Hug L.A."/>
            <person name="Sharon I."/>
            <person name="Castelle C.J."/>
            <person name="Probst A.J."/>
            <person name="Thomas B.C."/>
            <person name="Singh A."/>
            <person name="Wilkins M.J."/>
            <person name="Karaoz U."/>
            <person name="Brodie E.L."/>
            <person name="Williams K.H."/>
            <person name="Hubbard S.S."/>
            <person name="Banfield J.F."/>
        </authorList>
    </citation>
    <scope>NUCLEOTIDE SEQUENCE [LARGE SCALE GENOMIC DNA]</scope>
</reference>
<protein>
    <submittedName>
        <fullName evidence="1">Uncharacterized protein</fullName>
    </submittedName>
</protein>
<sequence>MRELSLSGKTTLKAEAAPPPLAITRHPKEKFCLRFRICARPIFSSKRKTKLFFDVLLSPSRAAGLASF</sequence>
<name>A0A1G2CF66_9BACT</name>
<gene>
    <name evidence="1" type="ORF">A2945_04305</name>
</gene>